<dbReference type="PROSITE" id="PS00028">
    <property type="entry name" value="ZINC_FINGER_C2H2_1"/>
    <property type="match status" value="2"/>
</dbReference>
<dbReference type="InterPro" id="IPR015897">
    <property type="entry name" value="CHK_kinase-like"/>
</dbReference>
<dbReference type="GO" id="GO:0008270">
    <property type="term" value="F:zinc ion binding"/>
    <property type="evidence" value="ECO:0007669"/>
    <property type="project" value="InterPro"/>
</dbReference>
<evidence type="ECO:0000313" key="2">
    <source>
        <dbReference type="EMBL" id="CAH1641452.1"/>
    </source>
</evidence>
<feature type="domain" description="C2H2-type" evidence="1">
    <location>
        <begin position="925"/>
        <end position="947"/>
    </location>
</feature>
<reference evidence="2" key="1">
    <citation type="submission" date="2022-02" db="EMBL/GenBank/DDBJ databases">
        <authorList>
            <person name="King R."/>
        </authorList>
    </citation>
    <scope>NUCLEOTIDE SEQUENCE</scope>
</reference>
<dbReference type="InterPro" id="IPR013087">
    <property type="entry name" value="Znf_C2H2_type"/>
</dbReference>
<dbReference type="AlphaFoldDB" id="A0A9P0I7H3"/>
<dbReference type="GO" id="GO:0003676">
    <property type="term" value="F:nucleic acid binding"/>
    <property type="evidence" value="ECO:0007669"/>
    <property type="project" value="InterPro"/>
</dbReference>
<feature type="domain" description="C2H2-type" evidence="1">
    <location>
        <begin position="464"/>
        <end position="486"/>
    </location>
</feature>
<sequence length="986" mass="112202">MAHHNFEGNISNVNDCQLEFIRSAIEDLGFKESKVTFEAVGAAGDNYAATVKRIIIEGDNGKLAMIAKIAPSNENMRLRLNAPFTFGNEHIMYKKFLPKLTQLQKQADIPEDEILKFPKCYGSNVEAPNEVILLEDLKEDGFVMMDRLKPLSEECVTSVLKNLAVFHSLSYVLKNKEPETFNYFKDNLKNMWAALVNAPPEDLASLESIEQLYMGAVDNEEYKNLIKHKICQLGPLNAKMSVKEAASRYAVIHHGDAWTTNFMFKFKGDELDQSILIDYQLSKISSPATDLLYMIFNCTDIESRRKNYHNWLDYYHLELDKSLSNYGLKANRVYSRELLDADLKRYGKLGFGSCLLVSNIMIANSEEAAKFKDFFESDTEALADSFYEIHDDTAITMLYKLHKSGVLTGSLNCYCLACDTFLMTHQEADQHVGTSPHQKSLLAIPYLDKFKEEHIRKFQTGYYCEFCNILLPTASKVNLHLTEDEHVTNKGLCLLLPRGGGVVAFDNIFIEENAWHSLIDGVCSICNEEFDEGEEHKASAKHSLNIVLKEIRFGTGNAIYRQIDDTSLQCLTCNKLLVPDKLTAHFDDAQHRELYYKCHILTNGIGHETEAKAIKEEHQTAEGSPTIEFKGGLKQSNIDANKSAESKTKILESLTKYQSAGININLERETAYCKKCSEVVEFNCANIEKHITDHSTNAPVDTTLQYPSNPDQNLNRIDINDKTAQRSEINDEIESKIKALQENSNEKVESDVDGYSSDEMVENEKEYAKMNKITYNQNNKQSYCRVCEVHLPANLNSMKEHVAGANHKKLSGSSPTPKCQIQSPTMLIKKKTGDFIDSLYDVKSLFDNLSIINEEYCVTQNSLVFLTAINSRMRCLLCEVTLPPFSDTDDHIKTRRHITKFLEVPVIVSVDNEFIREIHPGLYHCAYCELVMNGWADMEKHLKCSDHHDNRRKGEQRLITRLPGLQNYKLEKAFEAMAIRRLFNMF</sequence>
<dbReference type="SUPFAM" id="SSF56112">
    <property type="entry name" value="Protein kinase-like (PK-like)"/>
    <property type="match status" value="1"/>
</dbReference>
<dbReference type="EMBL" id="LR824554">
    <property type="protein sequence ID" value="CAH1641452.1"/>
    <property type="molecule type" value="Genomic_DNA"/>
</dbReference>
<gene>
    <name evidence="2" type="ORF">SPLIT_LOCUS6808</name>
</gene>
<dbReference type="InterPro" id="IPR011009">
    <property type="entry name" value="Kinase-like_dom_sf"/>
</dbReference>
<dbReference type="Pfam" id="PF02958">
    <property type="entry name" value="EcKL"/>
    <property type="match status" value="1"/>
</dbReference>
<evidence type="ECO:0000259" key="1">
    <source>
        <dbReference type="PROSITE" id="PS00028"/>
    </source>
</evidence>
<evidence type="ECO:0000313" key="3">
    <source>
        <dbReference type="Proteomes" id="UP001153321"/>
    </source>
</evidence>
<dbReference type="Proteomes" id="UP001153321">
    <property type="component" value="Chromosome 23"/>
</dbReference>
<name>A0A9P0I7H3_SPOLI</name>
<dbReference type="SMART" id="SM00587">
    <property type="entry name" value="CHK"/>
    <property type="match status" value="1"/>
</dbReference>
<dbReference type="InterPro" id="IPR004119">
    <property type="entry name" value="EcKL"/>
</dbReference>
<organism evidence="2 3">
    <name type="scientific">Spodoptera littoralis</name>
    <name type="common">Egyptian cotton leafworm</name>
    <dbReference type="NCBI Taxonomy" id="7109"/>
    <lineage>
        <taxon>Eukaryota</taxon>
        <taxon>Metazoa</taxon>
        <taxon>Ecdysozoa</taxon>
        <taxon>Arthropoda</taxon>
        <taxon>Hexapoda</taxon>
        <taxon>Insecta</taxon>
        <taxon>Pterygota</taxon>
        <taxon>Neoptera</taxon>
        <taxon>Endopterygota</taxon>
        <taxon>Lepidoptera</taxon>
        <taxon>Glossata</taxon>
        <taxon>Ditrysia</taxon>
        <taxon>Noctuoidea</taxon>
        <taxon>Noctuidae</taxon>
        <taxon>Amphipyrinae</taxon>
        <taxon>Spodoptera</taxon>
    </lineage>
</organism>
<dbReference type="Gene3D" id="3.90.1200.10">
    <property type="match status" value="1"/>
</dbReference>
<dbReference type="SMART" id="SM00355">
    <property type="entry name" value="ZnF_C2H2"/>
    <property type="match status" value="2"/>
</dbReference>
<dbReference type="PANTHER" id="PTHR11012">
    <property type="entry name" value="PROTEIN KINASE-LIKE DOMAIN-CONTAINING"/>
    <property type="match status" value="1"/>
</dbReference>
<dbReference type="SMART" id="SM00451">
    <property type="entry name" value="ZnF_U1"/>
    <property type="match status" value="5"/>
</dbReference>
<protein>
    <recommendedName>
        <fullName evidence="1">C2H2-type domain-containing protein</fullName>
    </recommendedName>
</protein>
<accession>A0A9P0I7H3</accession>
<keyword evidence="3" id="KW-1185">Reference proteome</keyword>
<proteinExistence type="predicted"/>
<dbReference type="InterPro" id="IPR003604">
    <property type="entry name" value="Matrin/U1-like-C_Znf_C2H2"/>
</dbReference>
<dbReference type="PANTHER" id="PTHR11012:SF54">
    <property type="entry name" value="CHK KINASE-LIKE DOMAIN-CONTAINING PROTEIN"/>
    <property type="match status" value="1"/>
</dbReference>